<protein>
    <submittedName>
        <fullName evidence="1">6578_t:CDS:1</fullName>
    </submittedName>
</protein>
<evidence type="ECO:0000313" key="2">
    <source>
        <dbReference type="Proteomes" id="UP000789375"/>
    </source>
</evidence>
<organism evidence="1 2">
    <name type="scientific">Funneliformis mosseae</name>
    <name type="common">Endomycorrhizal fungus</name>
    <name type="synonym">Glomus mosseae</name>
    <dbReference type="NCBI Taxonomy" id="27381"/>
    <lineage>
        <taxon>Eukaryota</taxon>
        <taxon>Fungi</taxon>
        <taxon>Fungi incertae sedis</taxon>
        <taxon>Mucoromycota</taxon>
        <taxon>Glomeromycotina</taxon>
        <taxon>Glomeromycetes</taxon>
        <taxon>Glomerales</taxon>
        <taxon>Glomeraceae</taxon>
        <taxon>Funneliformis</taxon>
    </lineage>
</organism>
<reference evidence="1" key="1">
    <citation type="submission" date="2021-06" db="EMBL/GenBank/DDBJ databases">
        <authorList>
            <person name="Kallberg Y."/>
            <person name="Tangrot J."/>
            <person name="Rosling A."/>
        </authorList>
    </citation>
    <scope>NUCLEOTIDE SEQUENCE</scope>
    <source>
        <strain evidence="1">87-6 pot B 2015</strain>
    </source>
</reference>
<name>A0A9N8W204_FUNMO</name>
<dbReference type="EMBL" id="CAJVPP010000362">
    <property type="protein sequence ID" value="CAG8474403.1"/>
    <property type="molecule type" value="Genomic_DNA"/>
</dbReference>
<keyword evidence="2" id="KW-1185">Reference proteome</keyword>
<gene>
    <name evidence="1" type="ORF">FMOSSE_LOCUS2679</name>
</gene>
<sequence>MEESNWQSMKDYLQNYVENNKSRLFDYAINKFKSKVPISIERLQEYIIGTVFTTLNETIENDYACFWEITSKSNIFLQEKDSFIGDVNKIIDKLNLIQENLNGQILKEKENIEMVKGRSKKKEKRSEIV</sequence>
<dbReference type="AlphaFoldDB" id="A0A9N8W204"/>
<accession>A0A9N8W204</accession>
<comment type="caution">
    <text evidence="1">The sequence shown here is derived from an EMBL/GenBank/DDBJ whole genome shotgun (WGS) entry which is preliminary data.</text>
</comment>
<dbReference type="Proteomes" id="UP000789375">
    <property type="component" value="Unassembled WGS sequence"/>
</dbReference>
<proteinExistence type="predicted"/>
<evidence type="ECO:0000313" key="1">
    <source>
        <dbReference type="EMBL" id="CAG8474403.1"/>
    </source>
</evidence>